<protein>
    <recommendedName>
        <fullName evidence="6">C3H1-type domain-containing protein</fullName>
    </recommendedName>
</protein>
<evidence type="ECO:0000256" key="5">
    <source>
        <dbReference type="SAM" id="MobiDB-lite"/>
    </source>
</evidence>
<feature type="zinc finger region" description="C3H1-type" evidence="4">
    <location>
        <begin position="208"/>
        <end position="235"/>
    </location>
</feature>
<feature type="region of interest" description="Disordered" evidence="5">
    <location>
        <begin position="239"/>
        <end position="258"/>
    </location>
</feature>
<feature type="domain" description="C3H1-type" evidence="6">
    <location>
        <begin position="208"/>
        <end position="235"/>
    </location>
</feature>
<dbReference type="InterPro" id="IPR041367">
    <property type="entry name" value="Znf-CCCH_4"/>
</dbReference>
<dbReference type="InterPro" id="IPR000571">
    <property type="entry name" value="Znf_CCCH"/>
</dbReference>
<name>A0ABN9PGW4_9DINO</name>
<comment type="caution">
    <text evidence="7">The sequence shown here is derived from an EMBL/GenBank/DDBJ whole genome shotgun (WGS) entry which is preliminary data.</text>
</comment>
<dbReference type="EMBL" id="CAUYUJ010000447">
    <property type="protein sequence ID" value="CAK0790549.1"/>
    <property type="molecule type" value="Genomic_DNA"/>
</dbReference>
<sequence>PEGRRSTTTTRSRGAGGEAAADEKQAEPKKKKEKEFAWMDSSEDEKEKPQASPVRSQGSTRGRSRSRSGERAVPIEQVQTLSQMARLAPELEKRLRRGDVRSRELREVAAALSRSRYFDGGLFEALSPELKRAFEKRRLGMREILDIVCDLVELNAYDAGVFEAACATLEREIGTAPDSEKLRLEVALKRVGHDAGKLAGLLKAQRSGDNRQACPMFFRGQCKWGPKCKLSHDPESFERAAEEGTWRPPTQSGGKSVGYKQSADLFKADRCGALW</sequence>
<dbReference type="Proteomes" id="UP001189429">
    <property type="component" value="Unassembled WGS sequence"/>
</dbReference>
<evidence type="ECO:0000256" key="2">
    <source>
        <dbReference type="ARBA" id="ARBA00022771"/>
    </source>
</evidence>
<evidence type="ECO:0000256" key="1">
    <source>
        <dbReference type="ARBA" id="ARBA00022723"/>
    </source>
</evidence>
<reference evidence="7" key="1">
    <citation type="submission" date="2023-10" db="EMBL/GenBank/DDBJ databases">
        <authorList>
            <person name="Chen Y."/>
            <person name="Shah S."/>
            <person name="Dougan E. K."/>
            <person name="Thang M."/>
            <person name="Chan C."/>
        </authorList>
    </citation>
    <scope>NUCLEOTIDE SEQUENCE [LARGE SCALE GENOMIC DNA]</scope>
</reference>
<feature type="non-terminal residue" evidence="7">
    <location>
        <position position="1"/>
    </location>
</feature>
<evidence type="ECO:0000259" key="6">
    <source>
        <dbReference type="PROSITE" id="PS50103"/>
    </source>
</evidence>
<feature type="region of interest" description="Disordered" evidence="5">
    <location>
        <begin position="1"/>
        <end position="76"/>
    </location>
</feature>
<dbReference type="Gene3D" id="4.10.1000.10">
    <property type="entry name" value="Zinc finger, CCCH-type"/>
    <property type="match status" value="1"/>
</dbReference>
<evidence type="ECO:0000313" key="7">
    <source>
        <dbReference type="EMBL" id="CAK0790549.1"/>
    </source>
</evidence>
<keyword evidence="3 4" id="KW-0862">Zinc</keyword>
<dbReference type="PROSITE" id="PS50103">
    <property type="entry name" value="ZF_C3H1"/>
    <property type="match status" value="1"/>
</dbReference>
<proteinExistence type="predicted"/>
<organism evidence="7 8">
    <name type="scientific">Prorocentrum cordatum</name>
    <dbReference type="NCBI Taxonomy" id="2364126"/>
    <lineage>
        <taxon>Eukaryota</taxon>
        <taxon>Sar</taxon>
        <taxon>Alveolata</taxon>
        <taxon>Dinophyceae</taxon>
        <taxon>Prorocentrales</taxon>
        <taxon>Prorocentraceae</taxon>
        <taxon>Prorocentrum</taxon>
    </lineage>
</organism>
<evidence type="ECO:0000256" key="3">
    <source>
        <dbReference type="ARBA" id="ARBA00022833"/>
    </source>
</evidence>
<evidence type="ECO:0000256" key="4">
    <source>
        <dbReference type="PROSITE-ProRule" id="PRU00723"/>
    </source>
</evidence>
<keyword evidence="8" id="KW-1185">Reference proteome</keyword>
<evidence type="ECO:0000313" key="8">
    <source>
        <dbReference type="Proteomes" id="UP001189429"/>
    </source>
</evidence>
<feature type="compositionally biased region" description="Low complexity" evidence="5">
    <location>
        <begin position="1"/>
        <end position="13"/>
    </location>
</feature>
<keyword evidence="1 4" id="KW-0479">Metal-binding</keyword>
<gene>
    <name evidence="7" type="ORF">PCOR1329_LOCUS1807</name>
</gene>
<keyword evidence="2 4" id="KW-0863">Zinc-finger</keyword>
<feature type="compositionally biased region" description="Basic and acidic residues" evidence="5">
    <location>
        <begin position="21"/>
        <end position="37"/>
    </location>
</feature>
<accession>A0ABN9PGW4</accession>
<dbReference type="Pfam" id="PF18044">
    <property type="entry name" value="zf-CCCH_4"/>
    <property type="match status" value="1"/>
</dbReference>